<keyword evidence="2" id="KW-1185">Reference proteome</keyword>
<dbReference type="EMBL" id="CM044706">
    <property type="protein sequence ID" value="KAI5657529.1"/>
    <property type="molecule type" value="Genomic_DNA"/>
</dbReference>
<sequence length="158" mass="17817">MVLEQPRRKDIGLDPVVDRSGQTHGCMVTASSTGLRNRQRTSDVPTTPSQGMFHGSDASGSLVLPSSIPTRIRMPHDPHTPQGYYDTSKQMLPYAPRSTDVQHCQGDDMIVQARRDYQGLDVGEGLVIRVRRKRGIWKRKVLRREEVYMYPLQGVQGD</sequence>
<evidence type="ECO:0000313" key="1">
    <source>
        <dbReference type="EMBL" id="KAI5657529.1"/>
    </source>
</evidence>
<reference evidence="2" key="1">
    <citation type="journal article" date="2023" name="Nat. Plants">
        <title>Single-cell RNA sequencing provides a high-resolution roadmap for understanding the multicellular compartmentation of specialized metabolism.</title>
        <authorList>
            <person name="Sun S."/>
            <person name="Shen X."/>
            <person name="Li Y."/>
            <person name="Li Y."/>
            <person name="Wang S."/>
            <person name="Li R."/>
            <person name="Zhang H."/>
            <person name="Shen G."/>
            <person name="Guo B."/>
            <person name="Wei J."/>
            <person name="Xu J."/>
            <person name="St-Pierre B."/>
            <person name="Chen S."/>
            <person name="Sun C."/>
        </authorList>
    </citation>
    <scope>NUCLEOTIDE SEQUENCE [LARGE SCALE GENOMIC DNA]</scope>
</reference>
<comment type="caution">
    <text evidence="1">The sequence shown here is derived from an EMBL/GenBank/DDBJ whole genome shotgun (WGS) entry which is preliminary data.</text>
</comment>
<proteinExistence type="predicted"/>
<accession>A0ACC0AA77</accession>
<dbReference type="Proteomes" id="UP001060085">
    <property type="component" value="Linkage Group LG06"/>
</dbReference>
<gene>
    <name evidence="1" type="ORF">M9H77_26322</name>
</gene>
<evidence type="ECO:0000313" key="2">
    <source>
        <dbReference type="Proteomes" id="UP001060085"/>
    </source>
</evidence>
<organism evidence="1 2">
    <name type="scientific">Catharanthus roseus</name>
    <name type="common">Madagascar periwinkle</name>
    <name type="synonym">Vinca rosea</name>
    <dbReference type="NCBI Taxonomy" id="4058"/>
    <lineage>
        <taxon>Eukaryota</taxon>
        <taxon>Viridiplantae</taxon>
        <taxon>Streptophyta</taxon>
        <taxon>Embryophyta</taxon>
        <taxon>Tracheophyta</taxon>
        <taxon>Spermatophyta</taxon>
        <taxon>Magnoliopsida</taxon>
        <taxon>eudicotyledons</taxon>
        <taxon>Gunneridae</taxon>
        <taxon>Pentapetalae</taxon>
        <taxon>asterids</taxon>
        <taxon>lamiids</taxon>
        <taxon>Gentianales</taxon>
        <taxon>Apocynaceae</taxon>
        <taxon>Rauvolfioideae</taxon>
        <taxon>Vinceae</taxon>
        <taxon>Catharanthinae</taxon>
        <taxon>Catharanthus</taxon>
    </lineage>
</organism>
<protein>
    <submittedName>
        <fullName evidence="1">Uncharacterized protein</fullName>
    </submittedName>
</protein>
<name>A0ACC0AA77_CATRO</name>